<dbReference type="Gramene" id="PRQ46291">
    <property type="protein sequence ID" value="PRQ46291"/>
    <property type="gene ID" value="RchiOBHm_Chr2g0087461"/>
</dbReference>
<dbReference type="Proteomes" id="UP000238479">
    <property type="component" value="Chromosome 2"/>
</dbReference>
<evidence type="ECO:0000313" key="1">
    <source>
        <dbReference type="EMBL" id="PRQ46291.1"/>
    </source>
</evidence>
<protein>
    <submittedName>
        <fullName evidence="1">Uncharacterized protein</fullName>
    </submittedName>
</protein>
<accession>A0A2P6RIQ9</accession>
<keyword evidence="2" id="KW-1185">Reference proteome</keyword>
<organism evidence="1 2">
    <name type="scientific">Rosa chinensis</name>
    <name type="common">China rose</name>
    <dbReference type="NCBI Taxonomy" id="74649"/>
    <lineage>
        <taxon>Eukaryota</taxon>
        <taxon>Viridiplantae</taxon>
        <taxon>Streptophyta</taxon>
        <taxon>Embryophyta</taxon>
        <taxon>Tracheophyta</taxon>
        <taxon>Spermatophyta</taxon>
        <taxon>Magnoliopsida</taxon>
        <taxon>eudicotyledons</taxon>
        <taxon>Gunneridae</taxon>
        <taxon>Pentapetalae</taxon>
        <taxon>rosids</taxon>
        <taxon>fabids</taxon>
        <taxon>Rosales</taxon>
        <taxon>Rosaceae</taxon>
        <taxon>Rosoideae</taxon>
        <taxon>Rosoideae incertae sedis</taxon>
        <taxon>Rosa</taxon>
    </lineage>
</organism>
<sequence>MASDFTCAEFETPQSVLIGARHMAFLNPFLFDLGWVSHKGFVRLFYTLAVHLVCK</sequence>
<name>A0A2P6RIQ9_ROSCH</name>
<comment type="caution">
    <text evidence="1">The sequence shown here is derived from an EMBL/GenBank/DDBJ whole genome shotgun (WGS) entry which is preliminary data.</text>
</comment>
<evidence type="ECO:0000313" key="2">
    <source>
        <dbReference type="Proteomes" id="UP000238479"/>
    </source>
</evidence>
<dbReference type="EMBL" id="PDCK01000040">
    <property type="protein sequence ID" value="PRQ46291.1"/>
    <property type="molecule type" value="Genomic_DNA"/>
</dbReference>
<proteinExistence type="predicted"/>
<dbReference type="AlphaFoldDB" id="A0A2P6RIQ9"/>
<gene>
    <name evidence="1" type="ORF">RchiOBHm_Chr2g0087461</name>
</gene>
<reference evidence="1 2" key="1">
    <citation type="journal article" date="2018" name="Nat. Genet.">
        <title>The Rosa genome provides new insights in the design of modern roses.</title>
        <authorList>
            <person name="Bendahmane M."/>
        </authorList>
    </citation>
    <scope>NUCLEOTIDE SEQUENCE [LARGE SCALE GENOMIC DNA]</scope>
    <source>
        <strain evidence="2">cv. Old Blush</strain>
    </source>
</reference>